<protein>
    <submittedName>
        <fullName evidence="2">Transcriptional regulator</fullName>
    </submittedName>
</protein>
<evidence type="ECO:0000256" key="1">
    <source>
        <dbReference type="SAM" id="MobiDB-lite"/>
    </source>
</evidence>
<dbReference type="AlphaFoldDB" id="A0A246I5N0"/>
<dbReference type="RefSeq" id="WP_088497149.1">
    <property type="nucleotide sequence ID" value="NZ_NIVX01000076.1"/>
</dbReference>
<gene>
    <name evidence="2" type="ORF">CEE63_11690</name>
</gene>
<feature type="compositionally biased region" description="Polar residues" evidence="1">
    <location>
        <begin position="78"/>
        <end position="87"/>
    </location>
</feature>
<comment type="caution">
    <text evidence="2">The sequence shown here is derived from an EMBL/GenBank/DDBJ whole genome shotgun (WGS) entry which is preliminary data.</text>
</comment>
<reference evidence="2 3" key="1">
    <citation type="submission" date="2017-06" db="EMBL/GenBank/DDBJ databases">
        <authorList>
            <person name="Kim H.J."/>
            <person name="Triplett B.A."/>
        </authorList>
    </citation>
    <scope>NUCLEOTIDE SEQUENCE [LARGE SCALE GENOMIC DNA]</scope>
    <source>
        <strain evidence="2 3">594</strain>
    </source>
</reference>
<organism evidence="2 3">
    <name type="scientific">Stenotrophomonas maltophilia</name>
    <name type="common">Pseudomonas maltophilia</name>
    <name type="synonym">Xanthomonas maltophilia</name>
    <dbReference type="NCBI Taxonomy" id="40324"/>
    <lineage>
        <taxon>Bacteria</taxon>
        <taxon>Pseudomonadati</taxon>
        <taxon>Pseudomonadota</taxon>
        <taxon>Gammaproteobacteria</taxon>
        <taxon>Lysobacterales</taxon>
        <taxon>Lysobacteraceae</taxon>
        <taxon>Stenotrophomonas</taxon>
        <taxon>Stenotrophomonas maltophilia group</taxon>
    </lineage>
</organism>
<dbReference type="InterPro" id="IPR031856">
    <property type="entry name" value="YdaS_toxin-like"/>
</dbReference>
<proteinExistence type="predicted"/>
<feature type="region of interest" description="Disordered" evidence="1">
    <location>
        <begin position="63"/>
        <end position="87"/>
    </location>
</feature>
<name>A0A246I5N0_STEMA</name>
<evidence type="ECO:0000313" key="3">
    <source>
        <dbReference type="Proteomes" id="UP000197090"/>
    </source>
</evidence>
<dbReference type="EMBL" id="NIVX01000076">
    <property type="protein sequence ID" value="OWQ73852.1"/>
    <property type="molecule type" value="Genomic_DNA"/>
</dbReference>
<dbReference type="Pfam" id="PF15943">
    <property type="entry name" value="YdaS_toxin"/>
    <property type="match status" value="1"/>
</dbReference>
<dbReference type="Gene3D" id="1.10.260.40">
    <property type="entry name" value="lambda repressor-like DNA-binding domains"/>
    <property type="match status" value="1"/>
</dbReference>
<evidence type="ECO:0000313" key="2">
    <source>
        <dbReference type="EMBL" id="OWQ73852.1"/>
    </source>
</evidence>
<accession>A0A246I5N0</accession>
<dbReference type="InterPro" id="IPR010982">
    <property type="entry name" value="Lambda_DNA-bd_dom_sf"/>
</dbReference>
<dbReference type="GO" id="GO:0003677">
    <property type="term" value="F:DNA binding"/>
    <property type="evidence" value="ECO:0007669"/>
    <property type="project" value="InterPro"/>
</dbReference>
<dbReference type="Proteomes" id="UP000197090">
    <property type="component" value="Unassembled WGS sequence"/>
</dbReference>
<sequence>MNLTNYAVSKGGTGTLKCPVLDSVAKKAGCSAGTLYQIALGNKQPSAKLANEIHRATRGRVPRGELRPDVFGAPPATSCAQQDEATA</sequence>